<evidence type="ECO:0000259" key="8">
    <source>
        <dbReference type="Pfam" id="PF04547"/>
    </source>
</evidence>
<feature type="coiled-coil region" evidence="7">
    <location>
        <begin position="293"/>
        <end position="320"/>
    </location>
</feature>
<evidence type="ECO:0000256" key="2">
    <source>
        <dbReference type="ARBA" id="ARBA00009671"/>
    </source>
</evidence>
<dbReference type="OrthoDB" id="296386at2759"/>
<dbReference type="Proteomes" id="UP000499080">
    <property type="component" value="Unassembled WGS sequence"/>
</dbReference>
<sequence>MTKRALEESPSGCNSKDRRISYLFINNLSVIQKATTALERGCGSIKLCIESTSGPSLWVKPGAINTTFGALTHKDYVFFVNKNKKLILVTNHHSSIEKVVEYINSTTNAIIRLTESNIVTKYIIRDVETDFLLEDIAKEIAGHFSLENCRVILWVSRFIENPKVCFKCLEFGHTQIRCNKEKRGRKCGGTHNDECNGPIKCFRCNEPHDALDKKCTIFLRVQEIVNLVRNHDISFAEARKRVETGQSFAAVAGSTSTSKSVVSSGVQAQLSDLLLVHSNSRTFGSPDSAKIKNKNLQALIDSQNKTIESLTNRLTVLESNYGFRSSESPDPGLFHQSLDELNNFTPAIPVDTGPGIGGKFDAHWLDSVISHHSPPFLILGDFNVYHPALGSRFSSSDAFKVLDWISANNMCLINISQFTRFQTGHAPSLLDLSICSADIYNNISFEISHDTYDSDHCPILMSLKNLRVRTTKTRQYINWNRFSKNINHNLSNSGQNLSIEMLSLQFQSNAAASSYSISAQNHSPWWDTRCSFLKALKRKALRKAKSYPSIANWSHYKKIAARLRKYIKHCTRSYWERNCAEVDKSHQAFRIIKAMMNKDVSPCQSHLILSSGMVLSSPTAQANAIATNLIKNAPAERIPLDFSENCPESPAVQSLNQPFSMKEFKDALSKTSNRSSGPDKITKKIITSLSDANLYKVLGLFNDLWYSSSVPVDWRLAKIVPILKPGKKPDDMSSYRPIALTSVLCKLFERMILARLLKFYMRNKFFPLSKQVFSHTVCRRCCLTRSLQPELAKIWFTVFLLTSRQLTITYGMMVYYSNCYNLESRVCRNNGIITYMYPLHEPAELEILKKKWTFTSLPLGDVRNYFGEAVAFYFAFTFYYTCYLLPTAVIGAIQSVISFDISRCYIFFAIFKMIWVTLFLENWKRKSNELAYTWGTLRLINLPKLHPTFRGIHMDIDPVTKQHVPIYPAYKRHFKVYCISLPLVILCLIFAIVVMLVYFQIEEWTIQEFDDGSFESWIITQLPGIIYAILVYVMNVIYAYVANILTEWENHRTQESFDNHRIIKLLLFEFVNNFIAMGYIAFYQQDLNMLKWQIAVMMVVNQLFNQFQEAILPFLLQKYRQKWRAESSSAFSPRMKSILEQRDMWSYEGTYDDYLEVFTQFGYVFLFSSVFPLAALLAVLNNVLEVWMDGFKLCYSYQRPQARAVKGIGVWQVAFEVLSLIAVMSNCALISMSPMVRSYSPDMSIQSWLLVAVAVEHVIIAVKMILAYSISDVPKWVLVAIQKAQFESLQALKIERKEKTKYMLQSMNIKNLAKVD</sequence>
<dbReference type="InterPro" id="IPR049452">
    <property type="entry name" value="Anoctamin_TM"/>
</dbReference>
<dbReference type="Pfam" id="PF14529">
    <property type="entry name" value="Exo_endo_phos_2"/>
    <property type="match status" value="1"/>
</dbReference>
<feature type="transmembrane region" description="Helical" evidence="6">
    <location>
        <begin position="1018"/>
        <end position="1041"/>
    </location>
</feature>
<keyword evidence="11" id="KW-1185">Reference proteome</keyword>
<evidence type="ECO:0000256" key="1">
    <source>
        <dbReference type="ARBA" id="ARBA00004141"/>
    </source>
</evidence>
<dbReference type="EMBL" id="BGPR01000574">
    <property type="protein sequence ID" value="GBM26977.1"/>
    <property type="molecule type" value="Genomic_DNA"/>
</dbReference>
<name>A0A4Y2EDV6_ARAVE</name>
<comment type="similarity">
    <text evidence="2 6">Belongs to the anoctamin family.</text>
</comment>
<feature type="transmembrane region" description="Helical" evidence="6">
    <location>
        <begin position="794"/>
        <end position="816"/>
    </location>
</feature>
<dbReference type="Gene3D" id="3.60.10.10">
    <property type="entry name" value="Endonuclease/exonuclease/phosphatase"/>
    <property type="match status" value="1"/>
</dbReference>
<dbReference type="InterPro" id="IPR036691">
    <property type="entry name" value="Endo/exonu/phosph_ase_sf"/>
</dbReference>
<feature type="transmembrane region" description="Helical" evidence="6">
    <location>
        <begin position="1208"/>
        <end position="1233"/>
    </location>
</feature>
<organism evidence="10 11">
    <name type="scientific">Araneus ventricosus</name>
    <name type="common">Orbweaver spider</name>
    <name type="synonym">Epeira ventricosa</name>
    <dbReference type="NCBI Taxonomy" id="182803"/>
    <lineage>
        <taxon>Eukaryota</taxon>
        <taxon>Metazoa</taxon>
        <taxon>Ecdysozoa</taxon>
        <taxon>Arthropoda</taxon>
        <taxon>Chelicerata</taxon>
        <taxon>Arachnida</taxon>
        <taxon>Araneae</taxon>
        <taxon>Araneomorphae</taxon>
        <taxon>Entelegynae</taxon>
        <taxon>Araneoidea</taxon>
        <taxon>Araneidae</taxon>
        <taxon>Araneus</taxon>
    </lineage>
</organism>
<evidence type="ECO:0000256" key="5">
    <source>
        <dbReference type="ARBA" id="ARBA00023136"/>
    </source>
</evidence>
<comment type="subcellular location">
    <subcellularLocation>
        <location evidence="1 6">Membrane</location>
        <topology evidence="1 6">Multi-pass membrane protein</topology>
    </subcellularLocation>
</comment>
<dbReference type="GO" id="GO:0005254">
    <property type="term" value="F:chloride channel activity"/>
    <property type="evidence" value="ECO:0007669"/>
    <property type="project" value="TreeGrafter"/>
</dbReference>
<accession>A0A4Y2EDV6</accession>
<feature type="transmembrane region" description="Helical" evidence="6">
    <location>
        <begin position="870"/>
        <end position="893"/>
    </location>
</feature>
<gene>
    <name evidence="10" type="primary">ano10</name>
    <name evidence="10" type="ORF">AVEN_47179_1</name>
</gene>
<reference evidence="10 11" key="1">
    <citation type="journal article" date="2019" name="Sci. Rep.">
        <title>Orb-weaving spider Araneus ventricosus genome elucidates the spidroin gene catalogue.</title>
        <authorList>
            <person name="Kono N."/>
            <person name="Nakamura H."/>
            <person name="Ohtoshi R."/>
            <person name="Moran D.A.P."/>
            <person name="Shinohara A."/>
            <person name="Yoshida Y."/>
            <person name="Fujiwara M."/>
            <person name="Mori M."/>
            <person name="Tomita M."/>
            <person name="Arakawa K."/>
        </authorList>
    </citation>
    <scope>NUCLEOTIDE SEQUENCE [LARGE SCALE GENOMIC DNA]</scope>
</reference>
<keyword evidence="7" id="KW-0175">Coiled coil</keyword>
<feature type="transmembrane region" description="Helical" evidence="6">
    <location>
        <begin position="976"/>
        <end position="998"/>
    </location>
</feature>
<dbReference type="PANTHER" id="PTHR12308:SF74">
    <property type="entry name" value="ANOCTAMIN"/>
    <property type="match status" value="1"/>
</dbReference>
<evidence type="ECO:0000256" key="4">
    <source>
        <dbReference type="ARBA" id="ARBA00022989"/>
    </source>
</evidence>
<evidence type="ECO:0000256" key="6">
    <source>
        <dbReference type="RuleBase" id="RU280814"/>
    </source>
</evidence>
<feature type="domain" description="Anoctamin transmembrane" evidence="8">
    <location>
        <begin position="862"/>
        <end position="1283"/>
    </location>
</feature>
<feature type="transmembrane region" description="Helical" evidence="6">
    <location>
        <begin position="1245"/>
        <end position="1266"/>
    </location>
</feature>
<evidence type="ECO:0000313" key="10">
    <source>
        <dbReference type="EMBL" id="GBM26977.1"/>
    </source>
</evidence>
<dbReference type="SUPFAM" id="SSF56219">
    <property type="entry name" value="DNase I-like"/>
    <property type="match status" value="1"/>
</dbReference>
<evidence type="ECO:0000313" key="11">
    <source>
        <dbReference type="Proteomes" id="UP000499080"/>
    </source>
</evidence>
<dbReference type="PANTHER" id="PTHR12308">
    <property type="entry name" value="ANOCTAMIN"/>
    <property type="match status" value="1"/>
</dbReference>
<feature type="transmembrane region" description="Helical" evidence="6">
    <location>
        <begin position="905"/>
        <end position="923"/>
    </location>
</feature>
<dbReference type="InterPro" id="IPR005135">
    <property type="entry name" value="Endo/exonuclease/phosphatase"/>
</dbReference>
<keyword evidence="3 6" id="KW-0812">Transmembrane</keyword>
<evidence type="ECO:0000256" key="3">
    <source>
        <dbReference type="ARBA" id="ARBA00022692"/>
    </source>
</evidence>
<dbReference type="Pfam" id="PF04547">
    <property type="entry name" value="Anoctamin"/>
    <property type="match status" value="1"/>
</dbReference>
<feature type="transmembrane region" description="Helical" evidence="6">
    <location>
        <begin position="1062"/>
        <end position="1082"/>
    </location>
</feature>
<comment type="caution">
    <text evidence="10">The sequence shown here is derived from an EMBL/GenBank/DDBJ whole genome shotgun (WGS) entry which is preliminary data.</text>
</comment>
<keyword evidence="4 6" id="KW-1133">Transmembrane helix</keyword>
<dbReference type="GO" id="GO:0003824">
    <property type="term" value="F:catalytic activity"/>
    <property type="evidence" value="ECO:0007669"/>
    <property type="project" value="InterPro"/>
</dbReference>
<protein>
    <recommendedName>
        <fullName evidence="6">Anoctamin</fullName>
    </recommendedName>
</protein>
<dbReference type="GO" id="GO:0005886">
    <property type="term" value="C:plasma membrane"/>
    <property type="evidence" value="ECO:0007669"/>
    <property type="project" value="TreeGrafter"/>
</dbReference>
<dbReference type="InterPro" id="IPR007632">
    <property type="entry name" value="Anoctamin"/>
</dbReference>
<feature type="transmembrane region" description="Helical" evidence="6">
    <location>
        <begin position="1161"/>
        <end position="1187"/>
    </location>
</feature>
<comment type="caution">
    <text evidence="6">Lacks conserved residue(s) required for the propagation of feature annotation.</text>
</comment>
<keyword evidence="5 6" id="KW-0472">Membrane</keyword>
<evidence type="ECO:0000256" key="7">
    <source>
        <dbReference type="SAM" id="Coils"/>
    </source>
</evidence>
<proteinExistence type="inferred from homology"/>
<feature type="domain" description="Endonuclease/exonuclease/phosphatase" evidence="9">
    <location>
        <begin position="364"/>
        <end position="459"/>
    </location>
</feature>
<evidence type="ECO:0000259" key="9">
    <source>
        <dbReference type="Pfam" id="PF14529"/>
    </source>
</evidence>